<protein>
    <submittedName>
        <fullName evidence="1">Uncharacterized protein</fullName>
    </submittedName>
</protein>
<accession>W1IY67</accession>
<comment type="caution">
    <text evidence="1">The sequence shown here is derived from an EMBL/GenBank/DDBJ whole genome shotgun (WGS) entry which is preliminary data.</text>
</comment>
<dbReference type="EMBL" id="CBXF010000082">
    <property type="protein sequence ID" value="CDL82783.1"/>
    <property type="molecule type" value="Genomic_DNA"/>
</dbReference>
<keyword evidence="2" id="KW-1185">Reference proteome</keyword>
<dbReference type="Proteomes" id="UP000019202">
    <property type="component" value="Unassembled WGS sequence"/>
</dbReference>
<dbReference type="AlphaFoldDB" id="W1IY67"/>
<proteinExistence type="predicted"/>
<organism evidence="1 2">
    <name type="scientific">Xenorhabdus szentirmaii DSM 16338</name>
    <dbReference type="NCBI Taxonomy" id="1427518"/>
    <lineage>
        <taxon>Bacteria</taxon>
        <taxon>Pseudomonadati</taxon>
        <taxon>Pseudomonadota</taxon>
        <taxon>Gammaproteobacteria</taxon>
        <taxon>Enterobacterales</taxon>
        <taxon>Morganellaceae</taxon>
        <taxon>Xenorhabdus</taxon>
    </lineage>
</organism>
<evidence type="ECO:0000313" key="2">
    <source>
        <dbReference type="Proteomes" id="UP000019202"/>
    </source>
</evidence>
<reference evidence="1" key="1">
    <citation type="submission" date="2013-11" db="EMBL/GenBank/DDBJ databases">
        <title>Draft genome sequence and annotation of the entomopathogenic bacteria, Xenorhabdus cabanillasi strain JM26 and Xenorhabdus szentirmai strain DSM 16338.</title>
        <authorList>
            <person name="Gualtieri M."/>
            <person name="Ogier J.C."/>
            <person name="Pages S."/>
            <person name="Givaudan A."/>
            <person name="Gaudriault S."/>
        </authorList>
    </citation>
    <scope>NUCLEOTIDE SEQUENCE [LARGE SCALE GENOMIC DNA]</scope>
    <source>
        <strain evidence="1">DSM 16338</strain>
    </source>
</reference>
<name>W1IY67_9GAMM</name>
<evidence type="ECO:0000313" key="1">
    <source>
        <dbReference type="EMBL" id="CDL82783.1"/>
    </source>
</evidence>
<sequence length="39" mass="4117">MTPVSPLSSVIKDVQLLASHQIGNSQIDTIPVLAVESLD</sequence>
<gene>
    <name evidence="1" type="ORF">XSR1_240029</name>
</gene>
<dbReference type="STRING" id="1427518.XSR1_240029"/>